<reference evidence="4" key="2">
    <citation type="submission" date="2021-08" db="EMBL/GenBank/DDBJ databases">
        <authorList>
            <person name="Tani A."/>
            <person name="Ola A."/>
            <person name="Ogura Y."/>
            <person name="Katsura K."/>
            <person name="Hayashi T."/>
        </authorList>
    </citation>
    <scope>NUCLEOTIDE SEQUENCE</scope>
    <source>
        <strain evidence="4">NBRC 15686</strain>
    </source>
</reference>
<reference evidence="4" key="1">
    <citation type="journal article" date="2021" name="Front. Microbiol.">
        <title>Comprehensive Comparative Genomics and Phenotyping of Methylobacterium Species.</title>
        <authorList>
            <person name="Alessa O."/>
            <person name="Ogura Y."/>
            <person name="Fujitani Y."/>
            <person name="Takami H."/>
            <person name="Hayashi T."/>
            <person name="Sahin N."/>
            <person name="Tani A."/>
        </authorList>
    </citation>
    <scope>NUCLEOTIDE SEQUENCE</scope>
    <source>
        <strain evidence="4">NBRC 15686</strain>
    </source>
</reference>
<name>A0ABQ4UDP3_9HYPH</name>
<evidence type="ECO:0000256" key="1">
    <source>
        <dbReference type="ARBA" id="ARBA00023125"/>
    </source>
</evidence>
<dbReference type="Proteomes" id="UP001055039">
    <property type="component" value="Unassembled WGS sequence"/>
</dbReference>
<dbReference type="PANTHER" id="PTHR30204:SF15">
    <property type="entry name" value="BLL5018 PROTEIN"/>
    <property type="match status" value="1"/>
</dbReference>
<organism evidence="4 5">
    <name type="scientific">Methylorubrum aminovorans</name>
    <dbReference type="NCBI Taxonomy" id="269069"/>
    <lineage>
        <taxon>Bacteria</taxon>
        <taxon>Pseudomonadati</taxon>
        <taxon>Pseudomonadota</taxon>
        <taxon>Alphaproteobacteria</taxon>
        <taxon>Hyphomicrobiales</taxon>
        <taxon>Methylobacteriaceae</taxon>
        <taxon>Methylorubrum</taxon>
    </lineage>
</organism>
<evidence type="ECO:0000313" key="5">
    <source>
        <dbReference type="Proteomes" id="UP001055039"/>
    </source>
</evidence>
<dbReference type="InterPro" id="IPR000551">
    <property type="entry name" value="MerR-type_HTH_dom"/>
</dbReference>
<dbReference type="CDD" id="cd04765">
    <property type="entry name" value="HTH_MlrA-like_sg2"/>
    <property type="match status" value="1"/>
</dbReference>
<dbReference type="Pfam" id="PF13411">
    <property type="entry name" value="MerR_1"/>
    <property type="match status" value="1"/>
</dbReference>
<dbReference type="Gene3D" id="1.10.1660.10">
    <property type="match status" value="1"/>
</dbReference>
<proteinExistence type="predicted"/>
<dbReference type="InterPro" id="IPR047057">
    <property type="entry name" value="MerR_fam"/>
</dbReference>
<evidence type="ECO:0000313" key="4">
    <source>
        <dbReference type="EMBL" id="GJE65426.1"/>
    </source>
</evidence>
<dbReference type="SMART" id="SM00422">
    <property type="entry name" value="HTH_MERR"/>
    <property type="match status" value="1"/>
</dbReference>
<feature type="region of interest" description="Disordered" evidence="2">
    <location>
        <begin position="1"/>
        <end position="28"/>
    </location>
</feature>
<dbReference type="PANTHER" id="PTHR30204">
    <property type="entry name" value="REDOX-CYCLING DRUG-SENSING TRANSCRIPTIONAL ACTIVATOR SOXR"/>
    <property type="match status" value="1"/>
</dbReference>
<evidence type="ECO:0000256" key="2">
    <source>
        <dbReference type="SAM" id="MobiDB-lite"/>
    </source>
</evidence>
<gene>
    <name evidence="4" type="ORF">LNAOJCKE_2637</name>
</gene>
<accession>A0ABQ4UDP3</accession>
<dbReference type="PROSITE" id="PS50937">
    <property type="entry name" value="HTH_MERR_2"/>
    <property type="match status" value="1"/>
</dbReference>
<dbReference type="SUPFAM" id="SSF46955">
    <property type="entry name" value="Putative DNA-binding domain"/>
    <property type="match status" value="1"/>
</dbReference>
<comment type="caution">
    <text evidence="4">The sequence shown here is derived from an EMBL/GenBank/DDBJ whole genome shotgun (WGS) entry which is preliminary data.</text>
</comment>
<sequence>MGLPMGLPLESLSLESPADEERGEKSPGAFRTITEVSEELGVPQHVLRFWESRFNQIKPMKRAGGRRYYRPDDVDLLKGVRRLLHGQGYTIRGAQRVLKENGVRFVQALGRGEVEVGAPTGPDRDEDSVEAAAADRRALEGALAELRACRALLAGLDEADHEAA</sequence>
<dbReference type="EMBL" id="BPRC01000008">
    <property type="protein sequence ID" value="GJE65426.1"/>
    <property type="molecule type" value="Genomic_DNA"/>
</dbReference>
<keyword evidence="1" id="KW-0238">DNA-binding</keyword>
<evidence type="ECO:0000259" key="3">
    <source>
        <dbReference type="PROSITE" id="PS50937"/>
    </source>
</evidence>
<feature type="domain" description="HTH merR-type" evidence="3">
    <location>
        <begin position="32"/>
        <end position="100"/>
    </location>
</feature>
<keyword evidence="5" id="KW-1185">Reference proteome</keyword>
<dbReference type="InterPro" id="IPR009061">
    <property type="entry name" value="DNA-bd_dom_put_sf"/>
</dbReference>
<feature type="compositionally biased region" description="Low complexity" evidence="2">
    <location>
        <begin position="1"/>
        <end position="16"/>
    </location>
</feature>
<protein>
    <recommendedName>
        <fullName evidence="3">HTH merR-type domain-containing protein</fullName>
    </recommendedName>
</protein>